<sequence length="85" mass="9613">MGNLLIRDVEEAVVRRLKLKAELNGTSLQHEASLALTRGAPLTGADRKALFEKFEREHGFPKVNISGAEIVREIRDEADDWERDL</sequence>
<comment type="caution">
    <text evidence="2">The sequence shown here is derived from an EMBL/GenBank/DDBJ whole genome shotgun (WGS) entry which is preliminary data.</text>
</comment>
<feature type="domain" description="Antitoxin FitA-like ribbon-helix-helix" evidence="1">
    <location>
        <begin position="3"/>
        <end position="38"/>
    </location>
</feature>
<dbReference type="RefSeq" id="WP_066716754.1">
    <property type="nucleotide sequence ID" value="NZ_JBHSLU010000007.1"/>
</dbReference>
<dbReference type="Pfam" id="PF22513">
    <property type="entry name" value="FitA-like_RHH"/>
    <property type="match status" value="1"/>
</dbReference>
<dbReference type="Proteomes" id="UP001596060">
    <property type="component" value="Unassembled WGS sequence"/>
</dbReference>
<protein>
    <recommendedName>
        <fullName evidence="1">Antitoxin FitA-like ribbon-helix-helix domain-containing protein</fullName>
    </recommendedName>
</protein>
<evidence type="ECO:0000313" key="2">
    <source>
        <dbReference type="EMBL" id="MFC5504287.1"/>
    </source>
</evidence>
<dbReference type="EMBL" id="JBHSLU010000007">
    <property type="protein sequence ID" value="MFC5504287.1"/>
    <property type="molecule type" value="Genomic_DNA"/>
</dbReference>
<dbReference type="SUPFAM" id="SSF47598">
    <property type="entry name" value="Ribbon-helix-helix"/>
    <property type="match status" value="1"/>
</dbReference>
<organism evidence="2 3">
    <name type="scientific">Bosea massiliensis</name>
    <dbReference type="NCBI Taxonomy" id="151419"/>
    <lineage>
        <taxon>Bacteria</taxon>
        <taxon>Pseudomonadati</taxon>
        <taxon>Pseudomonadota</taxon>
        <taxon>Alphaproteobacteria</taxon>
        <taxon>Hyphomicrobiales</taxon>
        <taxon>Boseaceae</taxon>
        <taxon>Bosea</taxon>
    </lineage>
</organism>
<keyword evidence="3" id="KW-1185">Reference proteome</keyword>
<accession>A0ABW0NY61</accession>
<dbReference type="InterPro" id="IPR010985">
    <property type="entry name" value="Ribbon_hlx_hlx"/>
</dbReference>
<evidence type="ECO:0000259" key="1">
    <source>
        <dbReference type="Pfam" id="PF22513"/>
    </source>
</evidence>
<gene>
    <name evidence="2" type="ORF">ACFPN9_03355</name>
</gene>
<proteinExistence type="predicted"/>
<evidence type="ECO:0000313" key="3">
    <source>
        <dbReference type="Proteomes" id="UP001596060"/>
    </source>
</evidence>
<dbReference type="InterPro" id="IPR053853">
    <property type="entry name" value="FitA-like_RHH"/>
</dbReference>
<name>A0ABW0NY61_9HYPH</name>
<reference evidence="3" key="1">
    <citation type="journal article" date="2019" name="Int. J. Syst. Evol. Microbiol.">
        <title>The Global Catalogue of Microorganisms (GCM) 10K type strain sequencing project: providing services to taxonomists for standard genome sequencing and annotation.</title>
        <authorList>
            <consortium name="The Broad Institute Genomics Platform"/>
            <consortium name="The Broad Institute Genome Sequencing Center for Infectious Disease"/>
            <person name="Wu L."/>
            <person name="Ma J."/>
        </authorList>
    </citation>
    <scope>NUCLEOTIDE SEQUENCE [LARGE SCALE GENOMIC DNA]</scope>
    <source>
        <strain evidence="3">CCUG 43117</strain>
    </source>
</reference>